<gene>
    <name evidence="2" type="ORF">CSAL01_11277</name>
</gene>
<dbReference type="InterPro" id="IPR050565">
    <property type="entry name" value="LYPA1-2/EST-like"/>
</dbReference>
<accession>A0A135UIQ7</accession>
<dbReference type="OrthoDB" id="2418081at2759"/>
<dbReference type="STRING" id="1209931.A0A135UIQ7"/>
<protein>
    <submittedName>
        <fullName evidence="2">Phospholipase/Carboxylesterase</fullName>
    </submittedName>
</protein>
<comment type="caution">
    <text evidence="2">The sequence shown here is derived from an EMBL/GenBank/DDBJ whole genome shotgun (WGS) entry which is preliminary data.</text>
</comment>
<feature type="compositionally biased region" description="Acidic residues" evidence="1">
    <location>
        <begin position="272"/>
        <end position="289"/>
    </location>
</feature>
<feature type="region of interest" description="Disordered" evidence="1">
    <location>
        <begin position="59"/>
        <end position="81"/>
    </location>
</feature>
<proteinExistence type="predicted"/>
<name>A0A135UIQ7_9PEZI</name>
<dbReference type="GO" id="GO:0005737">
    <property type="term" value="C:cytoplasm"/>
    <property type="evidence" value="ECO:0007669"/>
    <property type="project" value="TreeGrafter"/>
</dbReference>
<dbReference type="PANTHER" id="PTHR10655">
    <property type="entry name" value="LYSOPHOSPHOLIPASE-RELATED"/>
    <property type="match status" value="1"/>
</dbReference>
<sequence length="297" mass="32768">MTSASEGEGVYIDPVEGHGHTHTVIILHGRGSNGEEFADEFLECEVSEDLARILAILAHPDDGPEQRNNPLDDTPARPPPPRTLRALFPTFKWVFPTAPSSPAEQNPNVYPELQEPGLCKSIDYINECINEEAGYVSFDNIFLGGISQGFAAVVATHLHRCGSFAGLFGYASWAYPGLAPFEVPAGLGGGDRNWMIKCRDADYQMAHTPIFLAHALNDEVVPVKNGRALYRALRNIGITEVEWHEYQYGGNWFTEPEGIDHLVSFLMRNMGPEEDDSEEDDSTEDDSTGDDSKVVEE</sequence>
<dbReference type="InterPro" id="IPR029058">
    <property type="entry name" value="AB_hydrolase_fold"/>
</dbReference>
<keyword evidence="3" id="KW-1185">Reference proteome</keyword>
<evidence type="ECO:0000313" key="3">
    <source>
        <dbReference type="Proteomes" id="UP000070121"/>
    </source>
</evidence>
<evidence type="ECO:0000313" key="2">
    <source>
        <dbReference type="EMBL" id="KXH60246.1"/>
    </source>
</evidence>
<feature type="region of interest" description="Disordered" evidence="1">
    <location>
        <begin position="271"/>
        <end position="297"/>
    </location>
</feature>
<reference evidence="2 3" key="1">
    <citation type="submission" date="2014-02" db="EMBL/GenBank/DDBJ databases">
        <title>The genome sequence of Colletotrichum salicis CBS 607.94.</title>
        <authorList>
            <person name="Baroncelli R."/>
            <person name="Thon M.R."/>
        </authorList>
    </citation>
    <scope>NUCLEOTIDE SEQUENCE [LARGE SCALE GENOMIC DNA]</scope>
    <source>
        <strain evidence="2 3">CBS 607.94</strain>
    </source>
</reference>
<dbReference type="GO" id="GO:0052689">
    <property type="term" value="F:carboxylic ester hydrolase activity"/>
    <property type="evidence" value="ECO:0007669"/>
    <property type="project" value="TreeGrafter"/>
</dbReference>
<dbReference type="Gene3D" id="3.40.50.1820">
    <property type="entry name" value="alpha/beta hydrolase"/>
    <property type="match status" value="1"/>
</dbReference>
<dbReference type="EMBL" id="JFFI01001405">
    <property type="protein sequence ID" value="KXH60246.1"/>
    <property type="molecule type" value="Genomic_DNA"/>
</dbReference>
<dbReference type="Proteomes" id="UP000070121">
    <property type="component" value="Unassembled WGS sequence"/>
</dbReference>
<dbReference type="AlphaFoldDB" id="A0A135UIQ7"/>
<organism evidence="2 3">
    <name type="scientific">Colletotrichum salicis</name>
    <dbReference type="NCBI Taxonomy" id="1209931"/>
    <lineage>
        <taxon>Eukaryota</taxon>
        <taxon>Fungi</taxon>
        <taxon>Dikarya</taxon>
        <taxon>Ascomycota</taxon>
        <taxon>Pezizomycotina</taxon>
        <taxon>Sordariomycetes</taxon>
        <taxon>Hypocreomycetidae</taxon>
        <taxon>Glomerellales</taxon>
        <taxon>Glomerellaceae</taxon>
        <taxon>Colletotrichum</taxon>
        <taxon>Colletotrichum acutatum species complex</taxon>
    </lineage>
</organism>
<dbReference type="SUPFAM" id="SSF53474">
    <property type="entry name" value="alpha/beta-Hydrolases"/>
    <property type="match status" value="1"/>
</dbReference>
<dbReference type="GO" id="GO:0008474">
    <property type="term" value="F:palmitoyl-(protein) hydrolase activity"/>
    <property type="evidence" value="ECO:0007669"/>
    <property type="project" value="TreeGrafter"/>
</dbReference>
<dbReference type="PANTHER" id="PTHR10655:SF63">
    <property type="entry name" value="PHOSPHOLIPASE_CARBOXYLESTERASE_THIOESTERASE DOMAIN-CONTAINING PROTEIN"/>
    <property type="match status" value="1"/>
</dbReference>
<evidence type="ECO:0000256" key="1">
    <source>
        <dbReference type="SAM" id="MobiDB-lite"/>
    </source>
</evidence>